<name>A0A7R9ZM04_9STRA</name>
<dbReference type="AlphaFoldDB" id="A0A7R9ZM04"/>
<sequence length="257" mass="29209">MADEFMSHQLFSAYGTFDYVLRHYFASDGKQPNITQPLRALGNLTCGANAEREQAQLMRDGNDRQPKYGIHWAFLLEDHPIFSAELHSQPWPIQLRPTNCSFSGRQTPKRLAMQRQIQQWQQRSKNDLSCSITFTKGFRLGISAFQYAVKEIGRAKIGLHPSGNNDECYRLGEMLSLGTVPALLDSPFLHATYKQVPAIIGTTWPDVARRALSLLRDEQNGGTRLQELSSQGAEFWKNLQTCMQDDMNIILRRAFNG</sequence>
<evidence type="ECO:0000313" key="1">
    <source>
        <dbReference type="EMBL" id="CAD8331880.1"/>
    </source>
</evidence>
<evidence type="ECO:0008006" key="2">
    <source>
        <dbReference type="Google" id="ProtNLM"/>
    </source>
</evidence>
<accession>A0A7R9ZM04</accession>
<proteinExistence type="predicted"/>
<dbReference type="EMBL" id="HBEF01006435">
    <property type="protein sequence ID" value="CAD8331880.1"/>
    <property type="molecule type" value="Transcribed_RNA"/>
</dbReference>
<reference evidence="1" key="1">
    <citation type="submission" date="2021-01" db="EMBL/GenBank/DDBJ databases">
        <authorList>
            <person name="Corre E."/>
            <person name="Pelletier E."/>
            <person name="Niang G."/>
            <person name="Scheremetjew M."/>
            <person name="Finn R."/>
            <person name="Kale V."/>
            <person name="Holt S."/>
            <person name="Cochrane G."/>
            <person name="Meng A."/>
            <person name="Brown T."/>
            <person name="Cohen L."/>
        </authorList>
    </citation>
    <scope>NUCLEOTIDE SEQUENCE</scope>
    <source>
        <strain evidence="1">CCMP3328</strain>
    </source>
</reference>
<protein>
    <recommendedName>
        <fullName evidence="2">Exostosin GT47 domain-containing protein</fullName>
    </recommendedName>
</protein>
<gene>
    <name evidence="1" type="ORF">CAUS1442_LOCUS3979</name>
</gene>
<organism evidence="1">
    <name type="scientific">Craspedostauros australis</name>
    <dbReference type="NCBI Taxonomy" id="1486917"/>
    <lineage>
        <taxon>Eukaryota</taxon>
        <taxon>Sar</taxon>
        <taxon>Stramenopiles</taxon>
        <taxon>Ochrophyta</taxon>
        <taxon>Bacillariophyta</taxon>
        <taxon>Bacillariophyceae</taxon>
        <taxon>Bacillariophycidae</taxon>
        <taxon>Naviculales</taxon>
        <taxon>Naviculaceae</taxon>
        <taxon>Craspedostauros</taxon>
    </lineage>
</organism>